<organism evidence="1 2">
    <name type="scientific">Parerythrobacter lacustris</name>
    <dbReference type="NCBI Taxonomy" id="2969984"/>
    <lineage>
        <taxon>Bacteria</taxon>
        <taxon>Pseudomonadati</taxon>
        <taxon>Pseudomonadota</taxon>
        <taxon>Alphaproteobacteria</taxon>
        <taxon>Sphingomonadales</taxon>
        <taxon>Erythrobacteraceae</taxon>
        <taxon>Parerythrobacter</taxon>
    </lineage>
</organism>
<accession>A0ABT1XU86</accession>
<comment type="caution">
    <text evidence="1">The sequence shown here is derived from an EMBL/GenBank/DDBJ whole genome shotgun (WGS) entry which is preliminary data.</text>
</comment>
<sequence length="49" mass="5734">MSSMNFRSSRPDHWVSPRPYSDASLRYMKHGPVLPMDEPGLLARLFGWR</sequence>
<gene>
    <name evidence="1" type="ORF">NSO95_15025</name>
</gene>
<dbReference type="EMBL" id="JANKHH010000008">
    <property type="protein sequence ID" value="MCR2835256.1"/>
    <property type="molecule type" value="Genomic_DNA"/>
</dbReference>
<name>A0ABT1XU86_9SPHN</name>
<reference evidence="1 2" key="1">
    <citation type="submission" date="2022-08" db="EMBL/GenBank/DDBJ databases">
        <title>Polyphasic taxonomy analysis of Qipengyuania sp.RS5-5.</title>
        <authorList>
            <person name="Xamxidin M."/>
            <person name="Wu M."/>
        </authorList>
    </citation>
    <scope>NUCLEOTIDE SEQUENCE [LARGE SCALE GENOMIC DNA]</scope>
    <source>
        <strain evidence="1 2">RS5-5</strain>
    </source>
</reference>
<protein>
    <submittedName>
        <fullName evidence="1">Uncharacterized protein</fullName>
    </submittedName>
</protein>
<dbReference type="RefSeq" id="WP_257597146.1">
    <property type="nucleotide sequence ID" value="NZ_JANKHH010000008.1"/>
</dbReference>
<keyword evidence="2" id="KW-1185">Reference proteome</keyword>
<proteinExistence type="predicted"/>
<evidence type="ECO:0000313" key="2">
    <source>
        <dbReference type="Proteomes" id="UP001206067"/>
    </source>
</evidence>
<evidence type="ECO:0000313" key="1">
    <source>
        <dbReference type="EMBL" id="MCR2835256.1"/>
    </source>
</evidence>
<dbReference type="Proteomes" id="UP001206067">
    <property type="component" value="Unassembled WGS sequence"/>
</dbReference>